<evidence type="ECO:0000256" key="1">
    <source>
        <dbReference type="ARBA" id="ARBA00023239"/>
    </source>
</evidence>
<name>A0A1E5NYL2_9ACTN</name>
<organism evidence="3 4">
    <name type="scientific">Streptomyces agglomeratus</name>
    <dbReference type="NCBI Taxonomy" id="285458"/>
    <lineage>
        <taxon>Bacteria</taxon>
        <taxon>Bacillati</taxon>
        <taxon>Actinomycetota</taxon>
        <taxon>Actinomycetes</taxon>
        <taxon>Kitasatosporales</taxon>
        <taxon>Streptomycetaceae</taxon>
        <taxon>Streptomyces</taxon>
    </lineage>
</organism>
<dbReference type="EC" id="4.2.3.-" evidence="2"/>
<dbReference type="Gene3D" id="1.10.600.10">
    <property type="entry name" value="Farnesyl Diphosphate Synthase"/>
    <property type="match status" value="1"/>
</dbReference>
<sequence length="316" mass="35383">MPYPARLNPYVDAARERAAVWAGQTGLTGPGGVWSQEHFDVLDLALFTALAQPHLPREELLLIGDWNVWAFAVDDHFLTYKAAADEPGAQRFVARLTACMPLDSTPAPMPRNPVERALTDVWARTVPALPAKPRHKLRDAALDFAAANLWELANTRRGRIPDPVEYLQMRRRTAGTPLSTVLPLYARGRDIPAKLLAHPTVLALIEAFADNVDLRNDLYSYRKETELEGDRNNAVPVFQHFLSCSLQTAVDHVGNLMNARLDCFDRLVREELPKLADEFGPDAYGTMTAYVNDLKDWTAGEHAWHPQTGRYTVSLH</sequence>
<dbReference type="SFLD" id="SFLDG01020">
    <property type="entry name" value="Terpene_Cyclase_Like_2"/>
    <property type="match status" value="1"/>
</dbReference>
<comment type="similarity">
    <text evidence="2">Belongs to the terpene synthase family.</text>
</comment>
<reference evidence="3 4" key="1">
    <citation type="submission" date="2016-08" db="EMBL/GenBank/DDBJ databases">
        <title>Complete genome sequence of Streptomyces agglomeratus strain 6-3-2, a novel anti-MRSA actinomycete isolated from Wuli of Tebit, China.</title>
        <authorList>
            <person name="Chen X."/>
        </authorList>
    </citation>
    <scope>NUCLEOTIDE SEQUENCE [LARGE SCALE GENOMIC DNA]</scope>
    <source>
        <strain evidence="3 4">6-3-2</strain>
    </source>
</reference>
<dbReference type="STRING" id="285458.BGM19_38675"/>
<dbReference type="Proteomes" id="UP000095759">
    <property type="component" value="Unassembled WGS sequence"/>
</dbReference>
<keyword evidence="2" id="KW-0460">Magnesium</keyword>
<dbReference type="EMBL" id="MEHJ01000002">
    <property type="protein sequence ID" value="OEJ21403.1"/>
    <property type="molecule type" value="Genomic_DNA"/>
</dbReference>
<dbReference type="AlphaFoldDB" id="A0A1E5NYL2"/>
<keyword evidence="2" id="KW-0479">Metal-binding</keyword>
<gene>
    <name evidence="3" type="ORF">AS594_38155</name>
</gene>
<protein>
    <recommendedName>
        <fullName evidence="2">Terpene synthase</fullName>
        <ecNumber evidence="2">4.2.3.-</ecNumber>
    </recommendedName>
</protein>
<dbReference type="PANTHER" id="PTHR35201">
    <property type="entry name" value="TERPENE SYNTHASE"/>
    <property type="match status" value="1"/>
</dbReference>
<dbReference type="GO" id="GO:0010333">
    <property type="term" value="F:terpene synthase activity"/>
    <property type="evidence" value="ECO:0007669"/>
    <property type="project" value="InterPro"/>
</dbReference>
<evidence type="ECO:0000313" key="3">
    <source>
        <dbReference type="EMBL" id="OEJ21403.1"/>
    </source>
</evidence>
<dbReference type="InterPro" id="IPR008949">
    <property type="entry name" value="Isoprenoid_synthase_dom_sf"/>
</dbReference>
<evidence type="ECO:0000256" key="2">
    <source>
        <dbReference type="RuleBase" id="RU366034"/>
    </source>
</evidence>
<dbReference type="GO" id="GO:0046872">
    <property type="term" value="F:metal ion binding"/>
    <property type="evidence" value="ECO:0007669"/>
    <property type="project" value="UniProtKB-KW"/>
</dbReference>
<keyword evidence="1 2" id="KW-0456">Lyase</keyword>
<dbReference type="SUPFAM" id="SSF48576">
    <property type="entry name" value="Terpenoid synthases"/>
    <property type="match status" value="1"/>
</dbReference>
<proteinExistence type="inferred from homology"/>
<dbReference type="Pfam" id="PF19086">
    <property type="entry name" value="Terpene_syn_C_2"/>
    <property type="match status" value="1"/>
</dbReference>
<evidence type="ECO:0000313" key="4">
    <source>
        <dbReference type="Proteomes" id="UP000095759"/>
    </source>
</evidence>
<keyword evidence="4" id="KW-1185">Reference proteome</keyword>
<dbReference type="PANTHER" id="PTHR35201:SF4">
    <property type="entry name" value="BETA-PINACENE SYNTHASE-RELATED"/>
    <property type="match status" value="1"/>
</dbReference>
<dbReference type="InterPro" id="IPR034686">
    <property type="entry name" value="Terpene_cyclase-like_2"/>
</dbReference>
<comment type="caution">
    <text evidence="3">The sequence shown here is derived from an EMBL/GenBank/DDBJ whole genome shotgun (WGS) entry which is preliminary data.</text>
</comment>
<comment type="cofactor">
    <cofactor evidence="2">
        <name>Mg(2+)</name>
        <dbReference type="ChEBI" id="CHEBI:18420"/>
    </cofactor>
</comment>
<dbReference type="SFLD" id="SFLDS00005">
    <property type="entry name" value="Isoprenoid_Synthase_Type_I"/>
    <property type="match status" value="1"/>
</dbReference>
<accession>A0A1E5NYL2</accession>